<dbReference type="EMBL" id="CP095075">
    <property type="protein sequence ID" value="UOR13176.1"/>
    <property type="molecule type" value="Genomic_DNA"/>
</dbReference>
<dbReference type="InterPro" id="IPR024496">
    <property type="entry name" value="Spore_germ_GerPE"/>
</dbReference>
<dbReference type="Proteomes" id="UP000830326">
    <property type="component" value="Chromosome"/>
</dbReference>
<dbReference type="Pfam" id="PF10970">
    <property type="entry name" value="GerPE"/>
    <property type="match status" value="1"/>
</dbReference>
<reference evidence="1" key="1">
    <citation type="submission" date="2022-04" db="EMBL/GenBank/DDBJ databases">
        <title>Halobacillus sp. isolated from saltern.</title>
        <authorList>
            <person name="Won M."/>
            <person name="Lee C.-M."/>
            <person name="Woen H.-Y."/>
            <person name="Kwon S.-W."/>
        </authorList>
    </citation>
    <scope>NUCLEOTIDE SEQUENCE</scope>
    <source>
        <strain evidence="1">SSHM10-5</strain>
    </source>
</reference>
<accession>A0ABY4HEF9</accession>
<organism evidence="1 2">
    <name type="scientific">Halobacillus amylolyticus</name>
    <dbReference type="NCBI Taxonomy" id="2932259"/>
    <lineage>
        <taxon>Bacteria</taxon>
        <taxon>Bacillati</taxon>
        <taxon>Bacillota</taxon>
        <taxon>Bacilli</taxon>
        <taxon>Bacillales</taxon>
        <taxon>Bacillaceae</taxon>
        <taxon>Halobacillus</taxon>
    </lineage>
</organism>
<proteinExistence type="predicted"/>
<evidence type="ECO:0000313" key="2">
    <source>
        <dbReference type="Proteomes" id="UP000830326"/>
    </source>
</evidence>
<name>A0ABY4HEF9_9BACI</name>
<dbReference type="RefSeq" id="WP_245034599.1">
    <property type="nucleotide sequence ID" value="NZ_CP095075.1"/>
</dbReference>
<sequence>MNKRTVVTESVHVNSFTISSGFLIGDLERLTPTSRVIAIQRENPEVIEENADFNSYPIFQRELPPLLPPLSLPSVFHHHRNEICVDSVTSFGASTASTIQIGGISYIDAHSRVKHIRVLSDEQ</sequence>
<protein>
    <submittedName>
        <fullName evidence="1">Spore germination protein GerPE</fullName>
    </submittedName>
</protein>
<keyword evidence="2" id="KW-1185">Reference proteome</keyword>
<gene>
    <name evidence="1" type="ORF">MUO15_06725</name>
</gene>
<evidence type="ECO:0000313" key="1">
    <source>
        <dbReference type="EMBL" id="UOR13176.1"/>
    </source>
</evidence>